<dbReference type="AlphaFoldDB" id="A0A478FQ16"/>
<evidence type="ECO:0000313" key="1">
    <source>
        <dbReference type="EMBL" id="GCE63372.1"/>
    </source>
</evidence>
<sequence length="267" mass="30109">MALIDLLVANPGVTCGLGAVGIGVSVSGIVYASDAGVNESHYLLRAVPDENQGSGRWSEVMDGKRFHDAALVTHSYKKLIHGDKSYNEGNYLIYYGSEACPHCTGFLFGDQTIARGNLWLKRDKMSNGAWMSAFEFTKNDAELKSLKIKFLMFEDEPEATKDSTSDEFWTLPWARWEADDFTKGRIAGTYIRNDKSARDFRKVFQAAIERFGENVSGTPTILIYKNGVPKIFYKDKLPGLKDKEQDESLSNEIELKRYIKYYFTGLE</sequence>
<comment type="caution">
    <text evidence="1">The sequence shown here is derived from an EMBL/GenBank/DDBJ whole genome shotgun (WGS) entry which is preliminary data.</text>
</comment>
<dbReference type="Pfam" id="PF21637">
    <property type="entry name" value="DUF6856"/>
    <property type="match status" value="1"/>
</dbReference>
<proteinExistence type="predicted"/>
<accession>A0A478FQ16</accession>
<name>A0A478FQ16_9MOLU</name>
<evidence type="ECO:0000313" key="2">
    <source>
        <dbReference type="Proteomes" id="UP000324831"/>
    </source>
</evidence>
<dbReference type="EMBL" id="BIMN01000001">
    <property type="protein sequence ID" value="GCE63372.1"/>
    <property type="molecule type" value="Genomic_DNA"/>
</dbReference>
<organism evidence="1 2">
    <name type="scientific">Candidatus Mycoplasma haematohominis</name>
    <dbReference type="NCBI Taxonomy" id="1494318"/>
    <lineage>
        <taxon>Bacteria</taxon>
        <taxon>Bacillati</taxon>
        <taxon>Mycoplasmatota</taxon>
        <taxon>Mollicutes</taxon>
        <taxon>Mycoplasmataceae</taxon>
        <taxon>Mycoplasma</taxon>
    </lineage>
</organism>
<dbReference type="Proteomes" id="UP000324831">
    <property type="component" value="Unassembled WGS sequence"/>
</dbReference>
<gene>
    <name evidence="1" type="ORF">MHSWG343_03680</name>
</gene>
<protein>
    <submittedName>
        <fullName evidence="1">Uncharacterized protein</fullName>
    </submittedName>
</protein>
<dbReference type="InterPro" id="IPR049194">
    <property type="entry name" value="DUF6856"/>
</dbReference>
<reference evidence="1 2" key="1">
    <citation type="submission" date="2019-01" db="EMBL/GenBank/DDBJ databases">
        <title>Draft genome sequences of Candidatus Mycoplasma haemohominis SWG34-3 identified from a patient with pyrexia, anemia and liver dysfunction.</title>
        <authorList>
            <person name="Sekizuka T."/>
            <person name="Hattori N."/>
            <person name="Katano H."/>
            <person name="Takuma T."/>
            <person name="Ito T."/>
            <person name="Arai N."/>
            <person name="Yanai R."/>
            <person name="Ishii S."/>
            <person name="Miura Y."/>
            <person name="Tokunaga T."/>
            <person name="Watanabe H."/>
            <person name="Nomura N."/>
            <person name="Eguchi J."/>
            <person name="Arai T."/>
            <person name="Hasegawa H."/>
            <person name="Nakamaki T."/>
            <person name="Wakita T."/>
            <person name="Niki Y."/>
            <person name="Kuroda M."/>
        </authorList>
    </citation>
    <scope>NUCLEOTIDE SEQUENCE [LARGE SCALE GENOMIC DNA]</scope>
    <source>
        <strain evidence="1">SWG34-3</strain>
    </source>
</reference>